<dbReference type="RefSeq" id="WP_006638324.1">
    <property type="nucleotide sequence ID" value="NZ_BORD01000004.1"/>
</dbReference>
<dbReference type="Gene3D" id="3.40.630.30">
    <property type="match status" value="1"/>
</dbReference>
<evidence type="ECO:0000313" key="2">
    <source>
        <dbReference type="EMBL" id="ASB89773.1"/>
    </source>
</evidence>
<dbReference type="Proteomes" id="UP000196877">
    <property type="component" value="Chromosome"/>
</dbReference>
<protein>
    <recommendedName>
        <fullName evidence="1">N-acetyltransferase domain-containing protein</fullName>
    </recommendedName>
</protein>
<dbReference type="InterPro" id="IPR016181">
    <property type="entry name" value="Acyl_CoA_acyltransferase"/>
</dbReference>
<dbReference type="PROSITE" id="PS51186">
    <property type="entry name" value="GNAT"/>
    <property type="match status" value="1"/>
</dbReference>
<evidence type="ECO:0000259" key="1">
    <source>
        <dbReference type="PROSITE" id="PS51186"/>
    </source>
</evidence>
<name>A0ABM6LKB2_9BACI</name>
<dbReference type="SUPFAM" id="SSF55729">
    <property type="entry name" value="Acyl-CoA N-acyltransferases (Nat)"/>
    <property type="match status" value="1"/>
</dbReference>
<feature type="domain" description="N-acetyltransferase" evidence="1">
    <location>
        <begin position="1"/>
        <end position="151"/>
    </location>
</feature>
<gene>
    <name evidence="2" type="ORF">S101395_03266</name>
</gene>
<dbReference type="GeneID" id="92852793"/>
<organism evidence="2 3">
    <name type="scientific">Bacillus sonorensis</name>
    <dbReference type="NCBI Taxonomy" id="119858"/>
    <lineage>
        <taxon>Bacteria</taxon>
        <taxon>Bacillati</taxon>
        <taxon>Bacillota</taxon>
        <taxon>Bacilli</taxon>
        <taxon>Bacillales</taxon>
        <taxon>Bacillaceae</taxon>
        <taxon>Bacillus</taxon>
    </lineage>
</organism>
<dbReference type="InterPro" id="IPR000182">
    <property type="entry name" value="GNAT_dom"/>
</dbReference>
<dbReference type="CDD" id="cd04301">
    <property type="entry name" value="NAT_SF"/>
    <property type="match status" value="1"/>
</dbReference>
<dbReference type="EMBL" id="CP021920">
    <property type="protein sequence ID" value="ASB89773.1"/>
    <property type="molecule type" value="Genomic_DNA"/>
</dbReference>
<keyword evidence="3" id="KW-1185">Reference proteome</keyword>
<proteinExistence type="predicted"/>
<sequence>MNSRPFSSSDLAFFEELIKASPEWAKEELNGENAESYMRSYAMHNGSWLVWEAEARPAAVSFHLDWAPSNGKPWLGTLLVHPDFRGKGRCKTIIEQIGSSLKNAGHKALFAAVPFDRDEWQQTLAHCGFEQLKTEKDEKGKQYVIMVLPLTHT</sequence>
<accession>A0ABM6LKB2</accession>
<reference evidence="2 3" key="1">
    <citation type="submission" date="2017-06" db="EMBL/GenBank/DDBJ databases">
        <title>Genome sequence of Bacillus sonorensis strain SRCM101395.</title>
        <authorList>
            <person name="Cho S.H."/>
        </authorList>
    </citation>
    <scope>NUCLEOTIDE SEQUENCE [LARGE SCALE GENOMIC DNA]</scope>
    <source>
        <strain evidence="2 3">SRCM101395</strain>
    </source>
</reference>
<dbReference type="Pfam" id="PF00583">
    <property type="entry name" value="Acetyltransf_1"/>
    <property type="match status" value="1"/>
</dbReference>
<evidence type="ECO:0000313" key="3">
    <source>
        <dbReference type="Proteomes" id="UP000196877"/>
    </source>
</evidence>